<sequence length="421" mass="49533">MVKWSDTTKTMDAKIAALSNQRKTDSDEQLSFVTFNYNATVHSTTKQIPFEMVFGKSPKLPFDRQSEVVSLEQHPEHITKLKKYISSLENEAKKNIIKSRQQSKKRYDLHRSNPVYNLGDLVLVKTINNRRKFDVHHEGPFKIAQRLADKTYIIYYFLLLFSLLLLYSRYIIHNMNRHPPSRYHQHRDISPTYRQLSNPTSEHQRTSNSIFKHQSSSRSLPKHRHEIQQPQTAKQRRNAPWYNDRHPHTEECQRQKPIHNNDCLCPRTHRPYKAANDQWGLQMAIARTFGQYLDKSSTLANWAVGLDTVLGAYMSPQERERLMQQQVRNYDQTFTDMVLHVQNEEPAVQDQQQQTDNQNEPSPQVLQQDHDSMNLDLVLHVQNEEPLEQTAEEEDNHHYVQGHQQPHLQSKIVIPPRSKIV</sequence>
<feature type="region of interest" description="Disordered" evidence="1">
    <location>
        <begin position="388"/>
        <end position="421"/>
    </location>
</feature>
<dbReference type="Proteomes" id="UP000682733">
    <property type="component" value="Unassembled WGS sequence"/>
</dbReference>
<dbReference type="GO" id="GO:0003676">
    <property type="term" value="F:nucleic acid binding"/>
    <property type="evidence" value="ECO:0007669"/>
    <property type="project" value="InterPro"/>
</dbReference>
<dbReference type="EMBL" id="CAJOBA010052576">
    <property type="protein sequence ID" value="CAF4256318.1"/>
    <property type="molecule type" value="Genomic_DNA"/>
</dbReference>
<dbReference type="AlphaFoldDB" id="A0A8S2SX81"/>
<feature type="compositionally biased region" description="Polar residues" evidence="1">
    <location>
        <begin position="192"/>
        <end position="219"/>
    </location>
</feature>
<name>A0A8S2SX81_9BILA</name>
<keyword evidence="2" id="KW-0472">Membrane</keyword>
<evidence type="ECO:0000313" key="3">
    <source>
        <dbReference type="EMBL" id="CAF4256318.1"/>
    </source>
</evidence>
<feature type="non-terminal residue" evidence="3">
    <location>
        <position position="1"/>
    </location>
</feature>
<organism evidence="3 4">
    <name type="scientific">Didymodactylos carnosus</name>
    <dbReference type="NCBI Taxonomy" id="1234261"/>
    <lineage>
        <taxon>Eukaryota</taxon>
        <taxon>Metazoa</taxon>
        <taxon>Spiralia</taxon>
        <taxon>Gnathifera</taxon>
        <taxon>Rotifera</taxon>
        <taxon>Eurotatoria</taxon>
        <taxon>Bdelloidea</taxon>
        <taxon>Philodinida</taxon>
        <taxon>Philodinidae</taxon>
        <taxon>Didymodactylos</taxon>
    </lineage>
</organism>
<keyword evidence="2" id="KW-1133">Transmembrane helix</keyword>
<gene>
    <name evidence="3" type="ORF">TMI583_LOCUS36303</name>
</gene>
<reference evidence="3" key="1">
    <citation type="submission" date="2021-02" db="EMBL/GenBank/DDBJ databases">
        <authorList>
            <person name="Nowell W R."/>
        </authorList>
    </citation>
    <scope>NUCLEOTIDE SEQUENCE</scope>
</reference>
<comment type="caution">
    <text evidence="3">The sequence shown here is derived from an EMBL/GenBank/DDBJ whole genome shotgun (WGS) entry which is preliminary data.</text>
</comment>
<accession>A0A8S2SX81</accession>
<dbReference type="InterPro" id="IPR036397">
    <property type="entry name" value="RNaseH_sf"/>
</dbReference>
<protein>
    <submittedName>
        <fullName evidence="3">Uncharacterized protein</fullName>
    </submittedName>
</protein>
<feature type="transmembrane region" description="Helical" evidence="2">
    <location>
        <begin position="152"/>
        <end position="172"/>
    </location>
</feature>
<feature type="compositionally biased region" description="Low complexity" evidence="1">
    <location>
        <begin position="349"/>
        <end position="359"/>
    </location>
</feature>
<evidence type="ECO:0000256" key="1">
    <source>
        <dbReference type="SAM" id="MobiDB-lite"/>
    </source>
</evidence>
<feature type="region of interest" description="Disordered" evidence="1">
    <location>
        <begin position="346"/>
        <end position="366"/>
    </location>
</feature>
<evidence type="ECO:0000256" key="2">
    <source>
        <dbReference type="SAM" id="Phobius"/>
    </source>
</evidence>
<keyword evidence="2" id="KW-0812">Transmembrane</keyword>
<dbReference type="Gene3D" id="3.30.420.10">
    <property type="entry name" value="Ribonuclease H-like superfamily/Ribonuclease H"/>
    <property type="match status" value="1"/>
</dbReference>
<feature type="region of interest" description="Disordered" evidence="1">
    <location>
        <begin position="192"/>
        <end position="242"/>
    </location>
</feature>
<proteinExistence type="predicted"/>
<evidence type="ECO:0000313" key="4">
    <source>
        <dbReference type="Proteomes" id="UP000682733"/>
    </source>
</evidence>